<dbReference type="SUPFAM" id="SSF52540">
    <property type="entry name" value="P-loop containing nucleoside triphosphate hydrolases"/>
    <property type="match status" value="1"/>
</dbReference>
<keyword evidence="6 7" id="KW-0472">Membrane</keyword>
<comment type="function">
    <text evidence="7">Part of the ABC transporter complex PotABCD involved in spermidine/putrescine import. Responsible for energy coupling to the transport system.</text>
</comment>
<dbReference type="InterPro" id="IPR008995">
    <property type="entry name" value="Mo/tungstate-bd_C_term_dom"/>
</dbReference>
<evidence type="ECO:0000259" key="8">
    <source>
        <dbReference type="PROSITE" id="PS50893"/>
    </source>
</evidence>
<dbReference type="Gene3D" id="3.40.50.300">
    <property type="entry name" value="P-loop containing nucleotide triphosphate hydrolases"/>
    <property type="match status" value="1"/>
</dbReference>
<dbReference type="RefSeq" id="WP_100674972.1">
    <property type="nucleotide sequence ID" value="NZ_NJGD01000034.1"/>
</dbReference>
<dbReference type="NCBIfam" id="TIGR01187">
    <property type="entry name" value="potA"/>
    <property type="match status" value="1"/>
</dbReference>
<dbReference type="EMBL" id="NJGD01000034">
    <property type="protein sequence ID" value="PJR09091.1"/>
    <property type="molecule type" value="Genomic_DNA"/>
</dbReference>
<dbReference type="InterPro" id="IPR003439">
    <property type="entry name" value="ABC_transporter-like_ATP-bd"/>
</dbReference>
<keyword evidence="3 7" id="KW-0547">Nucleotide-binding</keyword>
<dbReference type="GO" id="GO:0043190">
    <property type="term" value="C:ATP-binding cassette (ABC) transporter complex"/>
    <property type="evidence" value="ECO:0007669"/>
    <property type="project" value="InterPro"/>
</dbReference>
<evidence type="ECO:0000256" key="1">
    <source>
        <dbReference type="ARBA" id="ARBA00022448"/>
    </source>
</evidence>
<dbReference type="EC" id="7.6.2.11" evidence="7"/>
<evidence type="ECO:0000313" key="9">
    <source>
        <dbReference type="EMBL" id="PJR09091.1"/>
    </source>
</evidence>
<dbReference type="Pfam" id="PF00005">
    <property type="entry name" value="ABC_tran"/>
    <property type="match status" value="1"/>
</dbReference>
<dbReference type="AlphaFoldDB" id="A0A2J0YT95"/>
<evidence type="ECO:0000313" key="10">
    <source>
        <dbReference type="Proteomes" id="UP000231987"/>
    </source>
</evidence>
<dbReference type="GO" id="GO:0005524">
    <property type="term" value="F:ATP binding"/>
    <property type="evidence" value="ECO:0007669"/>
    <property type="project" value="UniProtKB-KW"/>
</dbReference>
<dbReference type="InterPro" id="IPR050093">
    <property type="entry name" value="ABC_SmlMolc_Importer"/>
</dbReference>
<accession>A0A2J0YT95</accession>
<keyword evidence="2 7" id="KW-1003">Cell membrane</keyword>
<dbReference type="PANTHER" id="PTHR42781">
    <property type="entry name" value="SPERMIDINE/PUTRESCINE IMPORT ATP-BINDING PROTEIN POTA"/>
    <property type="match status" value="1"/>
</dbReference>
<dbReference type="PROSITE" id="PS00211">
    <property type="entry name" value="ABC_TRANSPORTER_1"/>
    <property type="match status" value="1"/>
</dbReference>
<feature type="domain" description="ABC transporter" evidence="8">
    <location>
        <begin position="14"/>
        <end position="244"/>
    </location>
</feature>
<dbReference type="Proteomes" id="UP000231987">
    <property type="component" value="Unassembled WGS sequence"/>
</dbReference>
<evidence type="ECO:0000256" key="4">
    <source>
        <dbReference type="ARBA" id="ARBA00022840"/>
    </source>
</evidence>
<dbReference type="Pfam" id="PF08402">
    <property type="entry name" value="TOBE_2"/>
    <property type="match status" value="1"/>
</dbReference>
<evidence type="ECO:0000256" key="3">
    <source>
        <dbReference type="ARBA" id="ARBA00022741"/>
    </source>
</evidence>
<proteinExistence type="inferred from homology"/>
<dbReference type="InterPro" id="IPR027417">
    <property type="entry name" value="P-loop_NTPase"/>
</dbReference>
<dbReference type="InterPro" id="IPR003593">
    <property type="entry name" value="AAA+_ATPase"/>
</dbReference>
<evidence type="ECO:0000256" key="7">
    <source>
        <dbReference type="RuleBase" id="RU364083"/>
    </source>
</evidence>
<reference evidence="9 10" key="1">
    <citation type="submission" date="2017-06" db="EMBL/GenBank/DDBJ databases">
        <title>Ensifer strains isolated from leguminous trees and herbs display diverse denitrification phenotypes with some acting as strong N2O sinks.</title>
        <authorList>
            <person name="Woliy K."/>
            <person name="Mania D."/>
            <person name="Bakken L.R."/>
            <person name="Frostegard A."/>
        </authorList>
    </citation>
    <scope>NUCLEOTIDE SEQUENCE [LARGE SCALE GENOMIC DNA]</scope>
    <source>
        <strain evidence="9 10">AC50a</strain>
    </source>
</reference>
<evidence type="ECO:0000256" key="5">
    <source>
        <dbReference type="ARBA" id="ARBA00022967"/>
    </source>
</evidence>
<dbReference type="PANTHER" id="PTHR42781:SF4">
    <property type="entry name" value="SPERMIDINE_PUTRESCINE IMPORT ATP-BINDING PROTEIN POTA"/>
    <property type="match status" value="1"/>
</dbReference>
<dbReference type="InterPro" id="IPR005893">
    <property type="entry name" value="PotA-like"/>
</dbReference>
<name>A0A2J0YT95_RHIML</name>
<dbReference type="GO" id="GO:0015697">
    <property type="term" value="P:quaternary ammonium group transport"/>
    <property type="evidence" value="ECO:0007669"/>
    <property type="project" value="UniProtKB-ARBA"/>
</dbReference>
<dbReference type="FunFam" id="3.40.50.300:FF:000425">
    <property type="entry name" value="Probable ABC transporter, ATP-binding subunit"/>
    <property type="match status" value="1"/>
</dbReference>
<comment type="caution">
    <text evidence="9">The sequence shown here is derived from an EMBL/GenBank/DDBJ whole genome shotgun (WGS) entry which is preliminary data.</text>
</comment>
<keyword evidence="1 7" id="KW-0813">Transport</keyword>
<dbReference type="PROSITE" id="PS50893">
    <property type="entry name" value="ABC_TRANSPORTER_2"/>
    <property type="match status" value="1"/>
</dbReference>
<evidence type="ECO:0000256" key="2">
    <source>
        <dbReference type="ARBA" id="ARBA00022475"/>
    </source>
</evidence>
<keyword evidence="5 7" id="KW-1278">Translocase</keyword>
<protein>
    <recommendedName>
        <fullName evidence="7">Spermidine/putrescine import ATP-binding protein PotA</fullName>
        <ecNumber evidence="7">7.6.2.11</ecNumber>
    </recommendedName>
</protein>
<keyword evidence="4 7" id="KW-0067">ATP-binding</keyword>
<dbReference type="SUPFAM" id="SSF50331">
    <property type="entry name" value="MOP-like"/>
    <property type="match status" value="1"/>
</dbReference>
<comment type="subunit">
    <text evidence="7">The complex is composed of two ATP-binding proteins (PotA), two transmembrane proteins (PotB and PotC) and a solute-binding protein (PotD).</text>
</comment>
<dbReference type="Gene3D" id="2.40.50.100">
    <property type="match status" value="1"/>
</dbReference>
<evidence type="ECO:0000256" key="6">
    <source>
        <dbReference type="ARBA" id="ARBA00023136"/>
    </source>
</evidence>
<dbReference type="GO" id="GO:0016887">
    <property type="term" value="F:ATP hydrolysis activity"/>
    <property type="evidence" value="ECO:0007669"/>
    <property type="project" value="InterPro"/>
</dbReference>
<organism evidence="9 10">
    <name type="scientific">Rhizobium meliloti</name>
    <name type="common">Ensifer meliloti</name>
    <name type="synonym">Sinorhizobium meliloti</name>
    <dbReference type="NCBI Taxonomy" id="382"/>
    <lineage>
        <taxon>Bacteria</taxon>
        <taxon>Pseudomonadati</taxon>
        <taxon>Pseudomonadota</taxon>
        <taxon>Alphaproteobacteria</taxon>
        <taxon>Hyphomicrobiales</taxon>
        <taxon>Rhizobiaceae</taxon>
        <taxon>Sinorhizobium/Ensifer group</taxon>
        <taxon>Sinorhizobium</taxon>
    </lineage>
</organism>
<sequence>MNSNSSASNVSSDVRFVSVEKKFGAATALHSLDLDIERGTLFALLGPSGCGKTTTLRLIAGFEQPTKGHVYIRGKDVTGVPPYRRSFGMVFQNFALFPHLSVAENVAFGLQMRGVGKDEIGKKVAAVLDLVALGKFAERYPRQLSGGQQQRVALARAVVFEPDVLLLDEPLSALDKMLREQMQVEIRQLQRRLGMTTVFVTHDQEEALTMSDRVAVMNHGRIQQAGAPKEIYDRPRTEFVATFLGASNILQGQVRGRDGDDAVVDLAGNLVPVPGIAAADGLVRFALRPEKITLNPESNVRASVKDVIYRGAQTFLYLDMNGMALNAVLQNAGAEPVAVDAGASVGLSWDKASMIALEEPA</sequence>
<dbReference type="InterPro" id="IPR017871">
    <property type="entry name" value="ABC_transporter-like_CS"/>
</dbReference>
<dbReference type="SMART" id="SM00382">
    <property type="entry name" value="AAA"/>
    <property type="match status" value="1"/>
</dbReference>
<gene>
    <name evidence="7" type="primary">potA</name>
    <name evidence="9" type="ORF">CEJ86_31965</name>
</gene>
<dbReference type="InterPro" id="IPR013611">
    <property type="entry name" value="Transp-assoc_OB_typ2"/>
</dbReference>
<dbReference type="GO" id="GO:0015417">
    <property type="term" value="F:ABC-type polyamine transporter activity"/>
    <property type="evidence" value="ECO:0007669"/>
    <property type="project" value="UniProtKB-EC"/>
</dbReference>
<comment type="catalytic activity">
    <reaction evidence="7">
        <text>ATP + H2O + polyamine-[polyamine-binding protein]Side 1 = ADP + phosphate + polyamineSide 2 + [polyamine-binding protein]Side 1.</text>
        <dbReference type="EC" id="7.6.2.11"/>
    </reaction>
</comment>
<comment type="similarity">
    <text evidence="7">Belongs to the ABC transporter superfamily. Spermidine/putrescine importer (TC 3.A.1.11.1) family.</text>
</comment>